<dbReference type="EMBL" id="BMHA01000003">
    <property type="protein sequence ID" value="GGI04699.1"/>
    <property type="molecule type" value="Genomic_DNA"/>
</dbReference>
<dbReference type="InterPro" id="IPR058621">
    <property type="entry name" value="SH3_HelY"/>
</dbReference>
<evidence type="ECO:0000256" key="4">
    <source>
        <dbReference type="ARBA" id="ARBA00022840"/>
    </source>
</evidence>
<dbReference type="InterPro" id="IPR027417">
    <property type="entry name" value="P-loop_NTPase"/>
</dbReference>
<dbReference type="InterPro" id="IPR011545">
    <property type="entry name" value="DEAD/DEAH_box_helicase_dom"/>
</dbReference>
<gene>
    <name evidence="7" type="ORF">GCM10011354_10400</name>
</gene>
<keyword evidence="3 7" id="KW-0347">Helicase</keyword>
<dbReference type="Gene3D" id="1.10.3380.30">
    <property type="match status" value="1"/>
</dbReference>
<evidence type="ECO:0000259" key="6">
    <source>
        <dbReference type="PROSITE" id="PS51194"/>
    </source>
</evidence>
<feature type="domain" description="Helicase ATP-binding" evidence="5">
    <location>
        <begin position="39"/>
        <end position="197"/>
    </location>
</feature>
<dbReference type="GO" id="GO:0005524">
    <property type="term" value="F:ATP binding"/>
    <property type="evidence" value="ECO:0007669"/>
    <property type="project" value="UniProtKB-KW"/>
</dbReference>
<evidence type="ECO:0000313" key="7">
    <source>
        <dbReference type="EMBL" id="GGI04699.1"/>
    </source>
</evidence>
<dbReference type="GO" id="GO:0070478">
    <property type="term" value="P:nuclear-transcribed mRNA catabolic process, 3'-5' exonucleolytic nonsense-mediated decay"/>
    <property type="evidence" value="ECO:0007669"/>
    <property type="project" value="TreeGrafter"/>
</dbReference>
<keyword evidence="4" id="KW-0067">ATP-binding</keyword>
<dbReference type="InterPro" id="IPR050699">
    <property type="entry name" value="RNA-DNA_Helicase"/>
</dbReference>
<evidence type="ECO:0000259" key="5">
    <source>
        <dbReference type="PROSITE" id="PS51192"/>
    </source>
</evidence>
<dbReference type="GO" id="GO:0003676">
    <property type="term" value="F:nucleic acid binding"/>
    <property type="evidence" value="ECO:0007669"/>
    <property type="project" value="InterPro"/>
</dbReference>
<proteinExistence type="predicted"/>
<dbReference type="PANTHER" id="PTHR12131:SF1">
    <property type="entry name" value="ATP-DEPENDENT RNA HELICASE SUPV3L1, MITOCHONDRIAL-RELATED"/>
    <property type="match status" value="1"/>
</dbReference>
<dbReference type="Proteomes" id="UP000650511">
    <property type="component" value="Unassembled WGS sequence"/>
</dbReference>
<dbReference type="InterPro" id="IPR014001">
    <property type="entry name" value="Helicase_ATP-bd"/>
</dbReference>
<accession>A0A8J3A8J5</accession>
<dbReference type="PROSITE" id="PS51192">
    <property type="entry name" value="HELICASE_ATP_BIND_1"/>
    <property type="match status" value="1"/>
</dbReference>
<dbReference type="AlphaFoldDB" id="A0A8J3A8J5"/>
<dbReference type="Pfam" id="PF26090">
    <property type="entry name" value="SH3_HelY"/>
    <property type="match status" value="1"/>
</dbReference>
<dbReference type="CDD" id="cd18795">
    <property type="entry name" value="SF2_C_Ski2"/>
    <property type="match status" value="1"/>
</dbReference>
<dbReference type="InterPro" id="IPR012961">
    <property type="entry name" value="Ski2/MTR4_C"/>
</dbReference>
<dbReference type="GO" id="GO:0016787">
    <property type="term" value="F:hydrolase activity"/>
    <property type="evidence" value="ECO:0007669"/>
    <property type="project" value="UniProtKB-KW"/>
</dbReference>
<dbReference type="GO" id="GO:0004386">
    <property type="term" value="F:helicase activity"/>
    <property type="evidence" value="ECO:0007669"/>
    <property type="project" value="UniProtKB-KW"/>
</dbReference>
<dbReference type="Gene3D" id="3.40.50.300">
    <property type="entry name" value="P-loop containing nucleotide triphosphate hydrolases"/>
    <property type="match status" value="2"/>
</dbReference>
<sequence length="917" mass="101489">MADALEHDEPYRAVLDDPVVATFVRELGFAPDAFQLRAIAALLRGRSVLVAAPTGAGKTVVGEFACHEALHAGGKCFYTTPIKALSNQKFRDLVERYGEDRVGLLTGDRSVNGEAPVVVMTTEVLRNMIYEASPTLRELRHVVLDEVHYLADRSRGAVWEEVIVQLPASVQLAALSATVSNAEEFGRWLDRVRDHGEVVIEEHRPVPLRHHYFVNDKVYDTFRAGRKGGASREHRERAAQALAGVPNPDVVMLERRARTRNRVSNKGRRMGPDVKLRWPSRPHVIEELAHRGWLPAIVFVFSRQGCEDAVAQLLQAGVRLTDRAERDEIAATVDTMLGDLPDADLRVLGFDRWRAGLLDGIAAHHAGMVPAFKEAVEVLFQRGLLKVVVATETLALGINMPARTVVIERLEKWNGESHVLLTPGEYTQLTGRAGRRGIDSVGHAVVLYQRDLDFPTVAGLVGTRTYPLRSSFAPSYNMAVNLLRRHDLVQAEALLGASFAQFEADESVLRSAERLTELEEALAGYAGHLRCELGDWDDYWHLRRSLSRLEKREAKERRRDAEDQVRAGIAALQPGDVLHLPWTGRRGLVAVVGVQFTKKGTPLLQVVSDDRALSKVGPRELDAPPVPVERIRLPRKGNPRQKDYRRDIAMLLRGLEPPTLDDAVPPATRGAVDAGPSEEVRELRAQVRAHACHACPDRAEHERWQYRADDLQDQAAGLRRSIERATGSLVRQLHRILRVLTHLGYLVEDDAGIRPTDEGLRLAGIYSEVDLLVAEAVRRGVLDELDPAELAGIAALFLYEPRGGEPTERPELPTLALYDTVDELQELAEELRRHERDAGVRPLRDLDAGFVAAAYRWASGDDLDEALGSLQLTGGDFVRNVKQVADLVGQLRSVGGQPLSGTAAEAVDALRRGIVEA</sequence>
<dbReference type="Pfam" id="PF00271">
    <property type="entry name" value="Helicase_C"/>
    <property type="match status" value="1"/>
</dbReference>
<keyword evidence="1" id="KW-0547">Nucleotide-binding</keyword>
<reference evidence="7" key="1">
    <citation type="journal article" date="2014" name="Int. J. Syst. Evol. Microbiol.">
        <title>Complete genome sequence of Corynebacterium casei LMG S-19264T (=DSM 44701T), isolated from a smear-ripened cheese.</title>
        <authorList>
            <consortium name="US DOE Joint Genome Institute (JGI-PGF)"/>
            <person name="Walter F."/>
            <person name="Albersmeier A."/>
            <person name="Kalinowski J."/>
            <person name="Ruckert C."/>
        </authorList>
    </citation>
    <scope>NUCLEOTIDE SEQUENCE</scope>
    <source>
        <strain evidence="7">CGMCC 1.14988</strain>
    </source>
</reference>
<dbReference type="GO" id="GO:0055087">
    <property type="term" value="C:Ski complex"/>
    <property type="evidence" value="ECO:0007669"/>
    <property type="project" value="TreeGrafter"/>
</dbReference>
<dbReference type="SMART" id="SM00490">
    <property type="entry name" value="HELICc"/>
    <property type="match status" value="1"/>
</dbReference>
<dbReference type="SMART" id="SM00487">
    <property type="entry name" value="DEXDc"/>
    <property type="match status" value="1"/>
</dbReference>
<keyword evidence="8" id="KW-1185">Reference proteome</keyword>
<evidence type="ECO:0000256" key="2">
    <source>
        <dbReference type="ARBA" id="ARBA00022801"/>
    </source>
</evidence>
<feature type="domain" description="Helicase C-terminal" evidence="6">
    <location>
        <begin position="284"/>
        <end position="484"/>
    </location>
</feature>
<dbReference type="Pfam" id="PF00270">
    <property type="entry name" value="DEAD"/>
    <property type="match status" value="1"/>
</dbReference>
<reference evidence="7" key="2">
    <citation type="submission" date="2020-09" db="EMBL/GenBank/DDBJ databases">
        <authorList>
            <person name="Sun Q."/>
            <person name="Zhou Y."/>
        </authorList>
    </citation>
    <scope>NUCLEOTIDE SEQUENCE</scope>
    <source>
        <strain evidence="7">CGMCC 1.14988</strain>
    </source>
</reference>
<organism evidence="7 8">
    <name type="scientific">Egicoccus halophilus</name>
    <dbReference type="NCBI Taxonomy" id="1670830"/>
    <lineage>
        <taxon>Bacteria</taxon>
        <taxon>Bacillati</taxon>
        <taxon>Actinomycetota</taxon>
        <taxon>Nitriliruptoria</taxon>
        <taxon>Egicoccales</taxon>
        <taxon>Egicoccaceae</taxon>
        <taxon>Egicoccus</taxon>
    </lineage>
</organism>
<name>A0A8J3A8J5_9ACTN</name>
<dbReference type="Pfam" id="PF08148">
    <property type="entry name" value="DSHCT"/>
    <property type="match status" value="1"/>
</dbReference>
<dbReference type="SMART" id="SM01142">
    <property type="entry name" value="DSHCT"/>
    <property type="match status" value="1"/>
</dbReference>
<dbReference type="PROSITE" id="PS51194">
    <property type="entry name" value="HELICASE_CTER"/>
    <property type="match status" value="1"/>
</dbReference>
<dbReference type="SUPFAM" id="SSF52540">
    <property type="entry name" value="P-loop containing nucleoside triphosphate hydrolases"/>
    <property type="match status" value="1"/>
</dbReference>
<protein>
    <submittedName>
        <fullName evidence="7">Helicase</fullName>
    </submittedName>
</protein>
<keyword evidence="2" id="KW-0378">Hydrolase</keyword>
<evidence type="ECO:0000313" key="8">
    <source>
        <dbReference type="Proteomes" id="UP000650511"/>
    </source>
</evidence>
<evidence type="ECO:0000256" key="1">
    <source>
        <dbReference type="ARBA" id="ARBA00022741"/>
    </source>
</evidence>
<dbReference type="InterPro" id="IPR001650">
    <property type="entry name" value="Helicase_C-like"/>
</dbReference>
<evidence type="ECO:0000256" key="3">
    <source>
        <dbReference type="ARBA" id="ARBA00022806"/>
    </source>
</evidence>
<dbReference type="PANTHER" id="PTHR12131">
    <property type="entry name" value="ATP-DEPENDENT RNA AND DNA HELICASE"/>
    <property type="match status" value="1"/>
</dbReference>
<comment type="caution">
    <text evidence="7">The sequence shown here is derived from an EMBL/GenBank/DDBJ whole genome shotgun (WGS) entry which is preliminary data.</text>
</comment>
<dbReference type="RefSeq" id="WP_188584372.1">
    <property type="nucleotide sequence ID" value="NZ_BMHA01000003.1"/>
</dbReference>